<feature type="signal peptide" evidence="5">
    <location>
        <begin position="1"/>
        <end position="21"/>
    </location>
</feature>
<evidence type="ECO:0000256" key="4">
    <source>
        <dbReference type="ARBA" id="ARBA00023263"/>
    </source>
</evidence>
<dbReference type="OrthoDB" id="6555721at2"/>
<dbReference type="PANTHER" id="PTHR33420:SF3">
    <property type="entry name" value="FIMBRIAL SUBUNIT ELFA"/>
    <property type="match status" value="1"/>
</dbReference>
<protein>
    <submittedName>
        <fullName evidence="7">Type-1 fimbrial protein, A chain</fullName>
    </submittedName>
</protein>
<dbReference type="InterPro" id="IPR008966">
    <property type="entry name" value="Adhesion_dom_sf"/>
</dbReference>
<evidence type="ECO:0000313" key="7">
    <source>
        <dbReference type="EMBL" id="QHM71546.1"/>
    </source>
</evidence>
<name>A0A6P1PY70_9GAMM</name>
<dbReference type="SUPFAM" id="SSF49401">
    <property type="entry name" value="Bacterial adhesins"/>
    <property type="match status" value="1"/>
</dbReference>
<proteinExistence type="inferred from homology"/>
<accession>A0A6P1PY70</accession>
<dbReference type="AlphaFoldDB" id="A0A6P1PY70"/>
<evidence type="ECO:0000256" key="1">
    <source>
        <dbReference type="ARBA" id="ARBA00004561"/>
    </source>
</evidence>
<organism evidence="7 8">
    <name type="scientific">Mixta intestinalis</name>
    <dbReference type="NCBI Taxonomy" id="1615494"/>
    <lineage>
        <taxon>Bacteria</taxon>
        <taxon>Pseudomonadati</taxon>
        <taxon>Pseudomonadota</taxon>
        <taxon>Gammaproteobacteria</taxon>
        <taxon>Enterobacterales</taxon>
        <taxon>Erwiniaceae</taxon>
        <taxon>Mixta</taxon>
    </lineage>
</organism>
<dbReference type="PANTHER" id="PTHR33420">
    <property type="entry name" value="FIMBRIAL SUBUNIT ELFA-RELATED"/>
    <property type="match status" value="1"/>
</dbReference>
<evidence type="ECO:0000256" key="2">
    <source>
        <dbReference type="ARBA" id="ARBA00006671"/>
    </source>
</evidence>
<dbReference type="InterPro" id="IPR036937">
    <property type="entry name" value="Adhesion_dom_fimbrial_sf"/>
</dbReference>
<dbReference type="Pfam" id="PF00419">
    <property type="entry name" value="Fimbrial"/>
    <property type="match status" value="1"/>
</dbReference>
<evidence type="ECO:0000259" key="6">
    <source>
        <dbReference type="Pfam" id="PF00419"/>
    </source>
</evidence>
<gene>
    <name evidence="7" type="primary">fimA</name>
    <name evidence="7" type="ORF">C7M51_01837</name>
</gene>
<dbReference type="InterPro" id="IPR050263">
    <property type="entry name" value="Bact_Fimbrial_Adh_Pro"/>
</dbReference>
<comment type="similarity">
    <text evidence="2">Belongs to the fimbrial protein family.</text>
</comment>
<sequence length="178" mass="18853">MRKLNAISLGLLLAASSAAFAGNDGVVHFRGQVTEPTCAVVSAEQTVQLDTIGAADLLSVNVGQSIEKGSKQFNINVNCEAGNLQDHVVMTMKGDASSQQVNALSNSSDKNNGIGLEVIDVNNNQILKPNEPIPASTLFNVLNKGDDNLTMTVRYTRLAEEVKGGDVASDVSFVSEYR</sequence>
<evidence type="ECO:0000256" key="5">
    <source>
        <dbReference type="SAM" id="SignalP"/>
    </source>
</evidence>
<comment type="subcellular location">
    <subcellularLocation>
        <location evidence="1">Fimbrium</location>
    </subcellularLocation>
</comment>
<dbReference type="RefSeq" id="WP_160621510.1">
    <property type="nucleotide sequence ID" value="NZ_CP028271.1"/>
</dbReference>
<dbReference type="Gene3D" id="2.60.40.1090">
    <property type="entry name" value="Fimbrial-type adhesion domain"/>
    <property type="match status" value="1"/>
</dbReference>
<feature type="domain" description="Fimbrial-type adhesion" evidence="6">
    <location>
        <begin position="27"/>
        <end position="177"/>
    </location>
</feature>
<evidence type="ECO:0000313" key="8">
    <source>
        <dbReference type="Proteomes" id="UP000464053"/>
    </source>
</evidence>
<dbReference type="Proteomes" id="UP000464053">
    <property type="component" value="Chromosome"/>
</dbReference>
<feature type="chain" id="PRO_5026746063" evidence="5">
    <location>
        <begin position="22"/>
        <end position="178"/>
    </location>
</feature>
<dbReference type="GO" id="GO:0009289">
    <property type="term" value="C:pilus"/>
    <property type="evidence" value="ECO:0007669"/>
    <property type="project" value="UniProtKB-SubCell"/>
</dbReference>
<evidence type="ECO:0000256" key="3">
    <source>
        <dbReference type="ARBA" id="ARBA00022729"/>
    </source>
</evidence>
<keyword evidence="3 5" id="KW-0732">Signal</keyword>
<dbReference type="EMBL" id="CP028271">
    <property type="protein sequence ID" value="QHM71546.1"/>
    <property type="molecule type" value="Genomic_DNA"/>
</dbReference>
<dbReference type="InterPro" id="IPR000259">
    <property type="entry name" value="Adhesion_dom_fimbrial"/>
</dbReference>
<dbReference type="KEGG" id="mint:C7M51_01837"/>
<reference evidence="7 8" key="1">
    <citation type="submission" date="2018-03" db="EMBL/GenBank/DDBJ databases">
        <title>Pantoea intestinalis SRCM103226 isolated form the mealworm.</title>
        <authorList>
            <person name="Jeong D.-Y."/>
            <person name="Kim J.W."/>
        </authorList>
    </citation>
    <scope>NUCLEOTIDE SEQUENCE [LARGE SCALE GENOMIC DNA]</scope>
    <source>
        <strain evidence="7 8">SRCM103226</strain>
    </source>
</reference>
<keyword evidence="4" id="KW-0281">Fimbrium</keyword>
<dbReference type="GO" id="GO:0043709">
    <property type="term" value="P:cell adhesion involved in single-species biofilm formation"/>
    <property type="evidence" value="ECO:0007669"/>
    <property type="project" value="TreeGrafter"/>
</dbReference>
<keyword evidence="8" id="KW-1185">Reference proteome</keyword>